<dbReference type="STRING" id="984262.SGRA_2330"/>
<dbReference type="RefSeq" id="WP_015692674.1">
    <property type="nucleotide sequence ID" value="NC_016940.1"/>
</dbReference>
<organism evidence="1 2">
    <name type="scientific">Saprospira grandis (strain Lewin)</name>
    <dbReference type="NCBI Taxonomy" id="984262"/>
    <lineage>
        <taxon>Bacteria</taxon>
        <taxon>Pseudomonadati</taxon>
        <taxon>Bacteroidota</taxon>
        <taxon>Saprospiria</taxon>
        <taxon>Saprospirales</taxon>
        <taxon>Saprospiraceae</taxon>
        <taxon>Saprospira</taxon>
    </lineage>
</organism>
<dbReference type="GO" id="GO:0008408">
    <property type="term" value="F:3'-5' exonuclease activity"/>
    <property type="evidence" value="ECO:0007669"/>
    <property type="project" value="InterPro"/>
</dbReference>
<proteinExistence type="predicted"/>
<dbReference type="KEGG" id="sgn:SGRA_2330"/>
<dbReference type="Gene3D" id="3.40.50.10220">
    <property type="entry name" value="DNA polymerase III, psi subunit"/>
    <property type="match status" value="1"/>
</dbReference>
<dbReference type="EMBL" id="CP002831">
    <property type="protein sequence ID" value="AFC25059.1"/>
    <property type="molecule type" value="Genomic_DNA"/>
</dbReference>
<protein>
    <submittedName>
        <fullName evidence="1">Uncharacterized protein</fullName>
    </submittedName>
</protein>
<gene>
    <name evidence="1" type="ordered locus">SGRA_2330</name>
</gene>
<dbReference type="OrthoDB" id="893215at2"/>
<evidence type="ECO:0000313" key="2">
    <source>
        <dbReference type="Proteomes" id="UP000007519"/>
    </source>
</evidence>
<name>H6L475_SAPGL</name>
<reference evidence="1 2" key="1">
    <citation type="journal article" date="2012" name="Stand. Genomic Sci.">
        <title>Complete genome sequencing and analysis of Saprospira grandis str. Lewin, a predatory marine bacterium.</title>
        <authorList>
            <person name="Saw J.H."/>
            <person name="Yuryev A."/>
            <person name="Kanbe M."/>
            <person name="Hou S."/>
            <person name="Young A.G."/>
            <person name="Aizawa S."/>
            <person name="Alam M."/>
        </authorList>
    </citation>
    <scope>NUCLEOTIDE SEQUENCE [LARGE SCALE GENOMIC DNA]</scope>
    <source>
        <strain evidence="1 2">Lewin</strain>
    </source>
</reference>
<dbReference type="InterPro" id="IPR036654">
    <property type="entry name" value="DNA_pol_III_psi_sf"/>
</dbReference>
<dbReference type="GO" id="GO:0006260">
    <property type="term" value="P:DNA replication"/>
    <property type="evidence" value="ECO:0007669"/>
    <property type="project" value="InterPro"/>
</dbReference>
<accession>H6L475</accession>
<dbReference type="Proteomes" id="UP000007519">
    <property type="component" value="Chromosome"/>
</dbReference>
<sequence>MKFNLNFFETELYQIPQRPLSLAANQKAYVFLAQEHTAEELDFLAKVMQAVGLSLEKDVEVVPCPPKQSFQLQEKPLAPCFFFGLSTAVLGLRLELPLYQLVHYQGLQLLQGISLQQIALQKQHKLALWRALQDIFPSEK</sequence>
<dbReference type="GO" id="GO:0003887">
    <property type="term" value="F:DNA-directed DNA polymerase activity"/>
    <property type="evidence" value="ECO:0007669"/>
    <property type="project" value="InterPro"/>
</dbReference>
<keyword evidence="2" id="KW-1185">Reference proteome</keyword>
<evidence type="ECO:0000313" key="1">
    <source>
        <dbReference type="EMBL" id="AFC25059.1"/>
    </source>
</evidence>
<dbReference type="AlphaFoldDB" id="H6L475"/>
<dbReference type="HOGENOM" id="CLU_1833814_0_0_10"/>